<dbReference type="Gene3D" id="3.40.462.20">
    <property type="match status" value="1"/>
</dbReference>
<dbReference type="InterPro" id="IPR006094">
    <property type="entry name" value="Oxid_FAD_bind_N"/>
</dbReference>
<dbReference type="InterPro" id="IPR036318">
    <property type="entry name" value="FAD-bd_PCMH-like_sf"/>
</dbReference>
<dbReference type="Proteomes" id="UP000226431">
    <property type="component" value="Unassembled WGS sequence"/>
</dbReference>
<dbReference type="GO" id="GO:0071949">
    <property type="term" value="F:FAD binding"/>
    <property type="evidence" value="ECO:0007669"/>
    <property type="project" value="InterPro"/>
</dbReference>
<dbReference type="InterPro" id="IPR016169">
    <property type="entry name" value="FAD-bd_PCMH_sub2"/>
</dbReference>
<keyword evidence="3" id="KW-0274">FAD</keyword>
<dbReference type="GO" id="GO:0016491">
    <property type="term" value="F:oxidoreductase activity"/>
    <property type="evidence" value="ECO:0007669"/>
    <property type="project" value="UniProtKB-KW"/>
</dbReference>
<evidence type="ECO:0000256" key="1">
    <source>
        <dbReference type="ARBA" id="ARBA00005466"/>
    </source>
</evidence>
<organism evidence="7 8">
    <name type="scientific">Ophiocordyceps camponoti-rufipedis</name>
    <dbReference type="NCBI Taxonomy" id="2004952"/>
    <lineage>
        <taxon>Eukaryota</taxon>
        <taxon>Fungi</taxon>
        <taxon>Dikarya</taxon>
        <taxon>Ascomycota</taxon>
        <taxon>Pezizomycotina</taxon>
        <taxon>Sordariomycetes</taxon>
        <taxon>Hypocreomycetidae</taxon>
        <taxon>Hypocreales</taxon>
        <taxon>Ophiocordycipitaceae</taxon>
        <taxon>Ophiocordyceps</taxon>
    </lineage>
</organism>
<dbReference type="PROSITE" id="PS51387">
    <property type="entry name" value="FAD_PCMH"/>
    <property type="match status" value="1"/>
</dbReference>
<comment type="similarity">
    <text evidence="1">Belongs to the oxygen-dependent FAD-linked oxidoreductase family.</text>
</comment>
<dbReference type="SUPFAM" id="SSF56176">
    <property type="entry name" value="FAD-binding/transporter-associated domain-like"/>
    <property type="match status" value="1"/>
</dbReference>
<comment type="caution">
    <text evidence="7">The sequence shown here is derived from an EMBL/GenBank/DDBJ whole genome shotgun (WGS) entry which is preliminary data.</text>
</comment>
<sequence length="497" mass="53777">MRLLSAAKLLLCFFGSVTEATSLIPRSPYSLSPEVEAVCSLIRSQYPNLLAWDPAGPHGFESVGLTSAYNEAVSSYISLASVNQRPACILFPSDAQQVSYAVRTLNLHPEVRFGLKSGGHNGNLGFSTALGGLLIAFRPNSLFAVPAKDGQSVLVGAGCKWKDVYAALQPLGKAAVGARYDNVGVTGYILGGGLSFLSSQYGFACDNVLSFECVLGDGSIVTASPSSHPDLYFALRGGGNQFAIVTRMTLRTYDVGQKGIVWGGVRLYDVSKRNRLLAAISKFTGNSSSDVKAAIFPIFNFGAVVGAHFPFVVVTFFYDGPQPGSNIFRPFDGIPSLYGDTGPTTYRDLHAKFLGGNIRGLNVVYRVNTFPNMPPAIMSSFLRRHYKMLEKAAANASNGDLIDAKVFSFEVQPVPHSIAEASLRIGGGNALSLDPKHGDRVWITYLYNPIFMNHAMYDQKVLQSYGNETYGRLKAIQKRYDSAGLFSKRQGGFHFED</sequence>
<name>A0A2C5ZFL6_9HYPO</name>
<accession>A0A2C5ZFL6</accession>
<dbReference type="STRING" id="2004952.A0A2C5ZFL6"/>
<feature type="domain" description="FAD-binding PCMH-type" evidence="6">
    <location>
        <begin position="82"/>
        <end position="255"/>
    </location>
</feature>
<evidence type="ECO:0000313" key="7">
    <source>
        <dbReference type="EMBL" id="PHH78673.1"/>
    </source>
</evidence>
<keyword evidence="4" id="KW-0560">Oxidoreductase</keyword>
<gene>
    <name evidence="7" type="ORF">CDD80_6485</name>
</gene>
<dbReference type="Gene3D" id="3.30.465.10">
    <property type="match status" value="1"/>
</dbReference>
<dbReference type="InterPro" id="IPR050416">
    <property type="entry name" value="FAD-linked_Oxidoreductase"/>
</dbReference>
<protein>
    <recommendedName>
        <fullName evidence="6">FAD-binding PCMH-type domain-containing protein</fullName>
    </recommendedName>
</protein>
<evidence type="ECO:0000256" key="5">
    <source>
        <dbReference type="SAM" id="SignalP"/>
    </source>
</evidence>
<proteinExistence type="inferred from homology"/>
<dbReference type="InterPro" id="IPR016167">
    <property type="entry name" value="FAD-bd_PCMH_sub1"/>
</dbReference>
<dbReference type="Pfam" id="PF01565">
    <property type="entry name" value="FAD_binding_4"/>
    <property type="match status" value="1"/>
</dbReference>
<dbReference type="Gene3D" id="3.30.43.10">
    <property type="entry name" value="Uridine Diphospho-n-acetylenolpyruvylglucosamine Reductase, domain 2"/>
    <property type="match status" value="1"/>
</dbReference>
<dbReference type="PANTHER" id="PTHR42973">
    <property type="entry name" value="BINDING OXIDOREDUCTASE, PUTATIVE (AFU_ORTHOLOGUE AFUA_1G17690)-RELATED"/>
    <property type="match status" value="1"/>
</dbReference>
<evidence type="ECO:0000259" key="6">
    <source>
        <dbReference type="PROSITE" id="PS51387"/>
    </source>
</evidence>
<keyword evidence="2" id="KW-0285">Flavoprotein</keyword>
<evidence type="ECO:0000256" key="4">
    <source>
        <dbReference type="ARBA" id="ARBA00023002"/>
    </source>
</evidence>
<dbReference type="EMBL" id="NJES01000071">
    <property type="protein sequence ID" value="PHH78673.1"/>
    <property type="molecule type" value="Genomic_DNA"/>
</dbReference>
<feature type="signal peptide" evidence="5">
    <location>
        <begin position="1"/>
        <end position="20"/>
    </location>
</feature>
<feature type="chain" id="PRO_5012812775" description="FAD-binding PCMH-type domain-containing protein" evidence="5">
    <location>
        <begin position="21"/>
        <end position="497"/>
    </location>
</feature>
<dbReference type="OrthoDB" id="2151789at2759"/>
<keyword evidence="8" id="KW-1185">Reference proteome</keyword>
<evidence type="ECO:0000313" key="8">
    <source>
        <dbReference type="Proteomes" id="UP000226431"/>
    </source>
</evidence>
<dbReference type="InterPro" id="IPR016166">
    <property type="entry name" value="FAD-bd_PCMH"/>
</dbReference>
<reference evidence="7 8" key="1">
    <citation type="submission" date="2017-06" db="EMBL/GenBank/DDBJ databases">
        <title>Ant-infecting Ophiocordyceps genomes reveal a high diversity of potential behavioral manipulation genes and a possible major role for enterotoxins.</title>
        <authorList>
            <person name="De Bekker C."/>
            <person name="Evans H.C."/>
            <person name="Brachmann A."/>
            <person name="Hughes D.P."/>
        </authorList>
    </citation>
    <scope>NUCLEOTIDE SEQUENCE [LARGE SCALE GENOMIC DNA]</scope>
    <source>
        <strain evidence="7 8">Map16</strain>
    </source>
</reference>
<keyword evidence="5" id="KW-0732">Signal</keyword>
<dbReference type="PANTHER" id="PTHR42973:SF13">
    <property type="entry name" value="FAD-BINDING PCMH-TYPE DOMAIN-CONTAINING PROTEIN"/>
    <property type="match status" value="1"/>
</dbReference>
<dbReference type="AlphaFoldDB" id="A0A2C5ZFL6"/>
<evidence type="ECO:0000256" key="2">
    <source>
        <dbReference type="ARBA" id="ARBA00022630"/>
    </source>
</evidence>
<evidence type="ECO:0000256" key="3">
    <source>
        <dbReference type="ARBA" id="ARBA00022827"/>
    </source>
</evidence>